<dbReference type="Proteomes" id="UP001437460">
    <property type="component" value="Unassembled WGS sequence"/>
</dbReference>
<feature type="domain" description="Formyl transferase C-terminal" evidence="7">
    <location>
        <begin position="203"/>
        <end position="301"/>
    </location>
</feature>
<dbReference type="InterPro" id="IPR036477">
    <property type="entry name" value="Formyl_transf_N_sf"/>
</dbReference>
<proteinExistence type="inferred from homology"/>
<evidence type="ECO:0000256" key="3">
    <source>
        <dbReference type="ARBA" id="ARBA00022679"/>
    </source>
</evidence>
<dbReference type="PANTHER" id="PTHR11138">
    <property type="entry name" value="METHIONYL-TRNA FORMYLTRANSFERASE"/>
    <property type="match status" value="1"/>
</dbReference>
<dbReference type="InterPro" id="IPR044135">
    <property type="entry name" value="Met-tRNA-FMT_C"/>
</dbReference>
<dbReference type="Gene3D" id="3.40.50.12230">
    <property type="match status" value="1"/>
</dbReference>
<dbReference type="GO" id="GO:0004479">
    <property type="term" value="F:methionyl-tRNA formyltransferase activity"/>
    <property type="evidence" value="ECO:0007669"/>
    <property type="project" value="UniProtKB-EC"/>
</dbReference>
<protein>
    <recommendedName>
        <fullName evidence="2 5">Methionyl-tRNA formyltransferase</fullName>
        <ecNumber evidence="2 5">2.1.2.9</ecNumber>
    </recommendedName>
</protein>
<dbReference type="Pfam" id="PF00551">
    <property type="entry name" value="Formyl_trans_N"/>
    <property type="match status" value="1"/>
</dbReference>
<organism evidence="8 9">
    <name type="scientific">Ventrimonas faecis</name>
    <dbReference type="NCBI Taxonomy" id="3133170"/>
    <lineage>
        <taxon>Bacteria</taxon>
        <taxon>Bacillati</taxon>
        <taxon>Bacillota</taxon>
        <taxon>Clostridia</taxon>
        <taxon>Lachnospirales</taxon>
        <taxon>Lachnospiraceae</taxon>
        <taxon>Ventrimonas</taxon>
    </lineage>
</organism>
<keyword evidence="3 5" id="KW-0808">Transferase</keyword>
<evidence type="ECO:0000259" key="6">
    <source>
        <dbReference type="Pfam" id="PF00551"/>
    </source>
</evidence>
<dbReference type="SUPFAM" id="SSF53328">
    <property type="entry name" value="Formyltransferase"/>
    <property type="match status" value="1"/>
</dbReference>
<dbReference type="InterPro" id="IPR041711">
    <property type="entry name" value="Met-tRNA-FMT_N"/>
</dbReference>
<evidence type="ECO:0000256" key="5">
    <source>
        <dbReference type="HAMAP-Rule" id="MF_00182"/>
    </source>
</evidence>
<accession>A0ABV1HMN5</accession>
<dbReference type="CDD" id="cd08646">
    <property type="entry name" value="FMT_core_Met-tRNA-FMT_N"/>
    <property type="match status" value="1"/>
</dbReference>
<dbReference type="NCBIfam" id="TIGR00460">
    <property type="entry name" value="fmt"/>
    <property type="match status" value="1"/>
</dbReference>
<evidence type="ECO:0000313" key="8">
    <source>
        <dbReference type="EMBL" id="MEQ2563587.1"/>
    </source>
</evidence>
<dbReference type="EMBL" id="JBBMFJ010000021">
    <property type="protein sequence ID" value="MEQ2563587.1"/>
    <property type="molecule type" value="Genomic_DNA"/>
</dbReference>
<dbReference type="EC" id="2.1.2.9" evidence="2 5"/>
<comment type="catalytic activity">
    <reaction evidence="5">
        <text>L-methionyl-tRNA(fMet) + (6R)-10-formyltetrahydrofolate = N-formyl-L-methionyl-tRNA(fMet) + (6S)-5,6,7,8-tetrahydrofolate + H(+)</text>
        <dbReference type="Rhea" id="RHEA:24380"/>
        <dbReference type="Rhea" id="RHEA-COMP:9952"/>
        <dbReference type="Rhea" id="RHEA-COMP:9953"/>
        <dbReference type="ChEBI" id="CHEBI:15378"/>
        <dbReference type="ChEBI" id="CHEBI:57453"/>
        <dbReference type="ChEBI" id="CHEBI:78530"/>
        <dbReference type="ChEBI" id="CHEBI:78844"/>
        <dbReference type="ChEBI" id="CHEBI:195366"/>
        <dbReference type="EC" id="2.1.2.9"/>
    </reaction>
</comment>
<dbReference type="Pfam" id="PF02911">
    <property type="entry name" value="Formyl_trans_C"/>
    <property type="match status" value="1"/>
</dbReference>
<name>A0ABV1HMN5_9FIRM</name>
<keyword evidence="4 5" id="KW-0648">Protein biosynthesis</keyword>
<comment type="similarity">
    <text evidence="1 5">Belongs to the Fmt family.</text>
</comment>
<dbReference type="PANTHER" id="PTHR11138:SF5">
    <property type="entry name" value="METHIONYL-TRNA FORMYLTRANSFERASE, MITOCHONDRIAL"/>
    <property type="match status" value="1"/>
</dbReference>
<comment type="caution">
    <text evidence="8">The sequence shown here is derived from an EMBL/GenBank/DDBJ whole genome shotgun (WGS) entry which is preliminary data.</text>
</comment>
<dbReference type="InterPro" id="IPR002376">
    <property type="entry name" value="Formyl_transf_N"/>
</dbReference>
<evidence type="ECO:0000259" key="7">
    <source>
        <dbReference type="Pfam" id="PF02911"/>
    </source>
</evidence>
<dbReference type="RefSeq" id="WP_349229712.1">
    <property type="nucleotide sequence ID" value="NZ_JBBMFJ010000021.1"/>
</dbReference>
<evidence type="ECO:0000256" key="4">
    <source>
        <dbReference type="ARBA" id="ARBA00022917"/>
    </source>
</evidence>
<keyword evidence="9" id="KW-1185">Reference proteome</keyword>
<sequence>MRIIFMGTPDFSVPTLEALVASEHEVIAVVTQPDKPKGRGKEIHMSPVKECALQHNIPVYQPVRARDEAFVEEMRGLKPDAMVVIAFGQILPKSLLDLPKYGCVNIHASLLPKYRGAAPIQWAVINGDEETGITTMMMDVEMDTGDMLEKTVVKLNPDETGGSLFDRLSLLGGDLILSTLSKLEKGEITPVPQDHTQATYVKKISKSMGDIDWTMDAVSIERLVRGLNPWPSAFTRWNGKMLKIWEAAVLPDPEKKAPCGSVISAGDEGIKIQTGNGVLCVTSLQLEGKKRMDTAAFLRGYQVESGCIMERSE</sequence>
<evidence type="ECO:0000256" key="1">
    <source>
        <dbReference type="ARBA" id="ARBA00010699"/>
    </source>
</evidence>
<dbReference type="InterPro" id="IPR005794">
    <property type="entry name" value="Fmt"/>
</dbReference>
<gene>
    <name evidence="5 8" type="primary">fmt</name>
    <name evidence="8" type="ORF">WMO41_10525</name>
</gene>
<dbReference type="HAMAP" id="MF_00182">
    <property type="entry name" value="Formyl_trans"/>
    <property type="match status" value="1"/>
</dbReference>
<dbReference type="InterPro" id="IPR005793">
    <property type="entry name" value="Formyl_trans_C"/>
</dbReference>
<dbReference type="CDD" id="cd08704">
    <property type="entry name" value="Met_tRNA_FMT_C"/>
    <property type="match status" value="1"/>
</dbReference>
<feature type="domain" description="Formyl transferase N-terminal" evidence="6">
    <location>
        <begin position="1"/>
        <end position="176"/>
    </location>
</feature>
<evidence type="ECO:0000313" key="9">
    <source>
        <dbReference type="Proteomes" id="UP001437460"/>
    </source>
</evidence>
<dbReference type="InterPro" id="IPR011034">
    <property type="entry name" value="Formyl_transferase-like_C_sf"/>
</dbReference>
<comment type="function">
    <text evidence="5">Attaches a formyl group to the free amino group of methionyl-tRNA(fMet). The formyl group appears to play a dual role in the initiator identity of N-formylmethionyl-tRNA by promoting its recognition by IF2 and preventing the misappropriation of this tRNA by the elongation apparatus.</text>
</comment>
<feature type="binding site" evidence="5">
    <location>
        <begin position="109"/>
        <end position="112"/>
    </location>
    <ligand>
        <name>(6S)-5,6,7,8-tetrahydrofolate</name>
        <dbReference type="ChEBI" id="CHEBI:57453"/>
    </ligand>
</feature>
<dbReference type="SUPFAM" id="SSF50486">
    <property type="entry name" value="FMT C-terminal domain-like"/>
    <property type="match status" value="1"/>
</dbReference>
<reference evidence="8 9" key="1">
    <citation type="submission" date="2024-03" db="EMBL/GenBank/DDBJ databases">
        <title>Human intestinal bacterial collection.</title>
        <authorList>
            <person name="Pauvert C."/>
            <person name="Hitch T.C.A."/>
            <person name="Clavel T."/>
        </authorList>
    </citation>
    <scope>NUCLEOTIDE SEQUENCE [LARGE SCALE GENOMIC DNA]</scope>
    <source>
        <strain evidence="8 9">CLA-AP-H27</strain>
    </source>
</reference>
<evidence type="ECO:0000256" key="2">
    <source>
        <dbReference type="ARBA" id="ARBA00012261"/>
    </source>
</evidence>